<dbReference type="GO" id="GO:0008168">
    <property type="term" value="F:methyltransferase activity"/>
    <property type="evidence" value="ECO:0007669"/>
    <property type="project" value="UniProtKB-KW"/>
</dbReference>
<gene>
    <name evidence="1" type="ORF">B0J12DRAFT_18784</name>
</gene>
<dbReference type="InterPro" id="IPR052356">
    <property type="entry name" value="Thiol_S-MT"/>
</dbReference>
<organism evidence="1 2">
    <name type="scientific">Macrophomina phaseolina</name>
    <dbReference type="NCBI Taxonomy" id="35725"/>
    <lineage>
        <taxon>Eukaryota</taxon>
        <taxon>Fungi</taxon>
        <taxon>Dikarya</taxon>
        <taxon>Ascomycota</taxon>
        <taxon>Pezizomycotina</taxon>
        <taxon>Dothideomycetes</taxon>
        <taxon>Dothideomycetes incertae sedis</taxon>
        <taxon>Botryosphaeriales</taxon>
        <taxon>Botryosphaeriaceae</taxon>
        <taxon>Macrophomina</taxon>
    </lineage>
</organism>
<proteinExistence type="predicted"/>
<reference evidence="1 2" key="1">
    <citation type="journal article" date="2021" name="Nat. Commun.">
        <title>Genetic determinants of endophytism in the Arabidopsis root mycobiome.</title>
        <authorList>
            <person name="Mesny F."/>
            <person name="Miyauchi S."/>
            <person name="Thiergart T."/>
            <person name="Pickel B."/>
            <person name="Atanasova L."/>
            <person name="Karlsson M."/>
            <person name="Huettel B."/>
            <person name="Barry K.W."/>
            <person name="Haridas S."/>
            <person name="Chen C."/>
            <person name="Bauer D."/>
            <person name="Andreopoulos W."/>
            <person name="Pangilinan J."/>
            <person name="LaButti K."/>
            <person name="Riley R."/>
            <person name="Lipzen A."/>
            <person name="Clum A."/>
            <person name="Drula E."/>
            <person name="Henrissat B."/>
            <person name="Kohler A."/>
            <person name="Grigoriev I.V."/>
            <person name="Martin F.M."/>
            <person name="Hacquard S."/>
        </authorList>
    </citation>
    <scope>NUCLEOTIDE SEQUENCE [LARGE SCALE GENOMIC DNA]</scope>
    <source>
        <strain evidence="1 2">MPI-SDFR-AT-0080</strain>
    </source>
</reference>
<dbReference type="Gene3D" id="3.40.50.150">
    <property type="entry name" value="Vaccinia Virus protein VP39"/>
    <property type="match status" value="1"/>
</dbReference>
<accession>A0ABQ8GUK6</accession>
<dbReference type="SUPFAM" id="SSF53335">
    <property type="entry name" value="S-adenosyl-L-methionine-dependent methyltransferases"/>
    <property type="match status" value="1"/>
</dbReference>
<dbReference type="InterPro" id="IPR029063">
    <property type="entry name" value="SAM-dependent_MTases_sf"/>
</dbReference>
<keyword evidence="1" id="KW-0808">Transferase</keyword>
<keyword evidence="2" id="KW-1185">Reference proteome</keyword>
<dbReference type="Pfam" id="PF13489">
    <property type="entry name" value="Methyltransf_23"/>
    <property type="match status" value="1"/>
</dbReference>
<protein>
    <submittedName>
        <fullName evidence="1">S-adenosyl-L-methionine-dependent methyltransferase</fullName>
    </submittedName>
</protein>
<sequence>MAQKPFKEKVLRTIAPAYFILLGLYQFALEVIDILTVQHEPGLLLQFSKVRDRAFSRFWTAYGEFMSEGMSEDATNLLRDVRGTVLDVGPGSGDLAIYFNASQLTHVYGVEPAGKLHDKLRANVKRAGLQDKYSVLHCGAQPESLIPALADAGLFAHGAEGIFDEICCMRVLCGVPRPEETVRGLYKLLKPGGKLVVHEHVANPWRQNGSLFARALQTIYGWVGWGLFLGCRLNTPTKDILLKAGGKDGWSKVALMDLEMWSVLPYCTGYLIKKE</sequence>
<comment type="caution">
    <text evidence="1">The sequence shown here is derived from an EMBL/GenBank/DDBJ whole genome shotgun (WGS) entry which is preliminary data.</text>
</comment>
<dbReference type="PANTHER" id="PTHR45036:SF1">
    <property type="entry name" value="METHYLTRANSFERASE LIKE 7A"/>
    <property type="match status" value="1"/>
</dbReference>
<name>A0ABQ8GUK6_9PEZI</name>
<dbReference type="EMBL" id="JAGTJR010000001">
    <property type="protein sequence ID" value="KAH7064939.1"/>
    <property type="molecule type" value="Genomic_DNA"/>
</dbReference>
<evidence type="ECO:0000313" key="1">
    <source>
        <dbReference type="EMBL" id="KAH7064939.1"/>
    </source>
</evidence>
<evidence type="ECO:0000313" key="2">
    <source>
        <dbReference type="Proteomes" id="UP000774617"/>
    </source>
</evidence>
<dbReference type="Proteomes" id="UP000774617">
    <property type="component" value="Unassembled WGS sequence"/>
</dbReference>
<dbReference type="CDD" id="cd02440">
    <property type="entry name" value="AdoMet_MTases"/>
    <property type="match status" value="1"/>
</dbReference>
<dbReference type="GO" id="GO:0032259">
    <property type="term" value="P:methylation"/>
    <property type="evidence" value="ECO:0007669"/>
    <property type="project" value="UniProtKB-KW"/>
</dbReference>
<dbReference type="PANTHER" id="PTHR45036">
    <property type="entry name" value="METHYLTRANSFERASE LIKE 7B"/>
    <property type="match status" value="1"/>
</dbReference>
<keyword evidence="1" id="KW-0489">Methyltransferase</keyword>